<evidence type="ECO:0000313" key="1">
    <source>
        <dbReference type="EMBL" id="MEH0638744.1"/>
    </source>
</evidence>
<dbReference type="SUPFAM" id="SSF49464">
    <property type="entry name" value="Carboxypeptidase regulatory domain-like"/>
    <property type="match status" value="1"/>
</dbReference>
<gene>
    <name evidence="1" type="ORF">QBA35_36765</name>
</gene>
<keyword evidence="2" id="KW-1185">Reference proteome</keyword>
<dbReference type="Proteomes" id="UP001310290">
    <property type="component" value="Unassembled WGS sequence"/>
</dbReference>
<organism evidence="1 2">
    <name type="scientific">Streptomyces bottropensis</name>
    <dbReference type="NCBI Taxonomy" id="42235"/>
    <lineage>
        <taxon>Bacteria</taxon>
        <taxon>Bacillati</taxon>
        <taxon>Actinomycetota</taxon>
        <taxon>Actinomycetes</taxon>
        <taxon>Kitasatosporales</taxon>
        <taxon>Streptomycetaceae</taxon>
        <taxon>Streptomyces</taxon>
    </lineage>
</organism>
<name>A0ABU8AYK1_9ACTN</name>
<dbReference type="Gene3D" id="2.60.40.1120">
    <property type="entry name" value="Carboxypeptidase-like, regulatory domain"/>
    <property type="match status" value="1"/>
</dbReference>
<comment type="caution">
    <text evidence="1">The sequence shown here is derived from an EMBL/GenBank/DDBJ whole genome shotgun (WGS) entry which is preliminary data.</text>
</comment>
<evidence type="ECO:0000313" key="2">
    <source>
        <dbReference type="Proteomes" id="UP001310290"/>
    </source>
</evidence>
<dbReference type="InterPro" id="IPR008969">
    <property type="entry name" value="CarboxyPept-like_regulatory"/>
</dbReference>
<sequence>MVAHPDGSYTVAVPGAGSYVLTASAEGYQPQASTVVVGDEPVSYDALLSGIGGLVGTVTSADLAKPVVGAMVVAADVLAAGLTDTDGTHIVTHCTIRSVPAISTVSA</sequence>
<reference evidence="1" key="1">
    <citation type="submission" date="2023-04" db="EMBL/GenBank/DDBJ databases">
        <title>Genomic diversity of scab-causing Streptomyces spp. in the province of Quebec, Canada.</title>
        <authorList>
            <person name="Biessy A."/>
            <person name="Cadieux M."/>
            <person name="Ciotola M."/>
            <person name="Filion M."/>
        </authorList>
    </citation>
    <scope>NUCLEOTIDE SEQUENCE</scope>
    <source>
        <strain evidence="1">B21-115</strain>
    </source>
</reference>
<proteinExistence type="predicted"/>
<protein>
    <recommendedName>
        <fullName evidence="3">Carboxypeptidase regulatory-like domain-containing protein</fullName>
    </recommendedName>
</protein>
<accession>A0ABU8AYK1</accession>
<dbReference type="EMBL" id="JARULZ010000002">
    <property type="protein sequence ID" value="MEH0638744.1"/>
    <property type="molecule type" value="Genomic_DNA"/>
</dbReference>
<evidence type="ECO:0008006" key="3">
    <source>
        <dbReference type="Google" id="ProtNLM"/>
    </source>
</evidence>